<accession>A0ABP0YZQ7</accession>
<organism evidence="1 2">
    <name type="scientific">Citrullus colocynthis</name>
    <name type="common">colocynth</name>
    <dbReference type="NCBI Taxonomy" id="252529"/>
    <lineage>
        <taxon>Eukaryota</taxon>
        <taxon>Viridiplantae</taxon>
        <taxon>Streptophyta</taxon>
        <taxon>Embryophyta</taxon>
        <taxon>Tracheophyta</taxon>
        <taxon>Spermatophyta</taxon>
        <taxon>Magnoliopsida</taxon>
        <taxon>eudicotyledons</taxon>
        <taxon>Gunneridae</taxon>
        <taxon>Pentapetalae</taxon>
        <taxon>rosids</taxon>
        <taxon>fabids</taxon>
        <taxon>Cucurbitales</taxon>
        <taxon>Cucurbitaceae</taxon>
        <taxon>Benincaseae</taxon>
        <taxon>Citrullus</taxon>
    </lineage>
</organism>
<reference evidence="1 2" key="1">
    <citation type="submission" date="2024-03" db="EMBL/GenBank/DDBJ databases">
        <authorList>
            <person name="Gkanogiannis A."/>
            <person name="Becerra Lopez-Lavalle L."/>
        </authorList>
    </citation>
    <scope>NUCLEOTIDE SEQUENCE [LARGE SCALE GENOMIC DNA]</scope>
</reference>
<proteinExistence type="predicted"/>
<evidence type="ECO:0000313" key="2">
    <source>
        <dbReference type="Proteomes" id="UP001642487"/>
    </source>
</evidence>
<dbReference type="EMBL" id="OZ021741">
    <property type="protein sequence ID" value="CAK9325407.1"/>
    <property type="molecule type" value="Genomic_DNA"/>
</dbReference>
<keyword evidence="2" id="KW-1185">Reference proteome</keyword>
<gene>
    <name evidence="1" type="ORF">CITCOLO1_LOCUS17667</name>
</gene>
<sequence>MRMTYNMKEARQRTYLSQKMGRLWRIEKSQIVSKIQKASSDEELVKLKPSNVQSMGD</sequence>
<evidence type="ECO:0000313" key="1">
    <source>
        <dbReference type="EMBL" id="CAK9325407.1"/>
    </source>
</evidence>
<protein>
    <submittedName>
        <fullName evidence="1">Uncharacterized protein</fullName>
    </submittedName>
</protein>
<dbReference type="Proteomes" id="UP001642487">
    <property type="component" value="Chromosome 7"/>
</dbReference>
<name>A0ABP0YZQ7_9ROSI</name>